<evidence type="ECO:0000313" key="3">
    <source>
        <dbReference type="EMBL" id="GAA1979206.1"/>
    </source>
</evidence>
<reference evidence="3 4" key="1">
    <citation type="journal article" date="2019" name="Int. J. Syst. Evol. Microbiol.">
        <title>The Global Catalogue of Microorganisms (GCM) 10K type strain sequencing project: providing services to taxonomists for standard genome sequencing and annotation.</title>
        <authorList>
            <consortium name="The Broad Institute Genomics Platform"/>
            <consortium name="The Broad Institute Genome Sequencing Center for Infectious Disease"/>
            <person name="Wu L."/>
            <person name="Ma J."/>
        </authorList>
    </citation>
    <scope>NUCLEOTIDE SEQUENCE [LARGE SCALE GENOMIC DNA]</scope>
    <source>
        <strain evidence="3 4">JCM 16013</strain>
    </source>
</reference>
<name>A0ABN2S2R4_9ACTN</name>
<keyword evidence="4" id="KW-1185">Reference proteome</keyword>
<feature type="region of interest" description="Disordered" evidence="1">
    <location>
        <begin position="63"/>
        <end position="110"/>
    </location>
</feature>
<sequence length="338" mass="35169">MSEDDNARELFERLRGLPEPTWNPNGAELFAIGRRRRYARRRATVAGGTAAALGIALAAITVSGTSSSPGPASGPPTGNSPTGSSSSPSAPETFELPPTVPPHTGDERALDYSDTSTLTLKAGTDATLGELPVARTPAEERTQMAIFNKVDPGLNHLHGTSPSWRGRTVAPNLGADFLIAGSISYWTTGAVPDTHDAVTSLVGPAIGSLEVDIVPERDPDGAEQPLGNTSKAGAPCGLEYAASEFALRDGHATGQWTQCVTRDMPGNVQISYAERTVPQGHETMAVRLARTKNGDGAVIIMATDFTLAGRAKLTSDPFTGQLLADALAEPDVSSSLTG</sequence>
<keyword evidence="2" id="KW-0472">Membrane</keyword>
<dbReference type="Proteomes" id="UP001499854">
    <property type="component" value="Unassembled WGS sequence"/>
</dbReference>
<keyword evidence="2" id="KW-0812">Transmembrane</keyword>
<evidence type="ECO:0000256" key="2">
    <source>
        <dbReference type="SAM" id="Phobius"/>
    </source>
</evidence>
<feature type="compositionally biased region" description="Low complexity" evidence="1">
    <location>
        <begin position="63"/>
        <end position="91"/>
    </location>
</feature>
<organism evidence="3 4">
    <name type="scientific">Catenulispora subtropica</name>
    <dbReference type="NCBI Taxonomy" id="450798"/>
    <lineage>
        <taxon>Bacteria</taxon>
        <taxon>Bacillati</taxon>
        <taxon>Actinomycetota</taxon>
        <taxon>Actinomycetes</taxon>
        <taxon>Catenulisporales</taxon>
        <taxon>Catenulisporaceae</taxon>
        <taxon>Catenulispora</taxon>
    </lineage>
</organism>
<dbReference type="EMBL" id="BAAAQM010000025">
    <property type="protein sequence ID" value="GAA1979206.1"/>
    <property type="molecule type" value="Genomic_DNA"/>
</dbReference>
<gene>
    <name evidence="3" type="ORF">GCM10009838_45250</name>
</gene>
<protein>
    <submittedName>
        <fullName evidence="3">Uncharacterized protein</fullName>
    </submittedName>
</protein>
<proteinExistence type="predicted"/>
<evidence type="ECO:0000256" key="1">
    <source>
        <dbReference type="SAM" id="MobiDB-lite"/>
    </source>
</evidence>
<dbReference type="RefSeq" id="WP_344659082.1">
    <property type="nucleotide sequence ID" value="NZ_BAAAQM010000025.1"/>
</dbReference>
<evidence type="ECO:0000313" key="4">
    <source>
        <dbReference type="Proteomes" id="UP001499854"/>
    </source>
</evidence>
<comment type="caution">
    <text evidence="3">The sequence shown here is derived from an EMBL/GenBank/DDBJ whole genome shotgun (WGS) entry which is preliminary data.</text>
</comment>
<keyword evidence="2" id="KW-1133">Transmembrane helix</keyword>
<accession>A0ABN2S2R4</accession>
<feature type="transmembrane region" description="Helical" evidence="2">
    <location>
        <begin position="43"/>
        <end position="62"/>
    </location>
</feature>